<dbReference type="GO" id="GO:0005737">
    <property type="term" value="C:cytoplasm"/>
    <property type="evidence" value="ECO:0007669"/>
    <property type="project" value="UniProtKB-ARBA"/>
</dbReference>
<gene>
    <name evidence="10" type="ORF">SKAU_G00427910</name>
</gene>
<dbReference type="PROSITE" id="PS00518">
    <property type="entry name" value="ZF_RING_1"/>
    <property type="match status" value="1"/>
</dbReference>
<dbReference type="CDD" id="cd13733">
    <property type="entry name" value="SPRY_PRY_C-I_1"/>
    <property type="match status" value="1"/>
</dbReference>
<dbReference type="EMBL" id="JAINUF010000031">
    <property type="protein sequence ID" value="KAJ8332246.1"/>
    <property type="molecule type" value="Genomic_DNA"/>
</dbReference>
<dbReference type="Pfam" id="PF13765">
    <property type="entry name" value="PRY"/>
    <property type="match status" value="1"/>
</dbReference>
<sequence>MASSAQDSEETPVLLRSHLKCSICLDLFNKPVTTQCGHSFCQRCLHHTLQFSEQVCPLCKTWLRQVDIKVNILLNGLVEDFHKAQERGTEEILDGGVACDMCIGRKLKAVKSCLVCLISYCQPHLERHLSARWLRGHKLVAPVSALEQRACAAHSRPLELYCRDTQRCVCALCVDDSRQVVPAEAEWDRKKDVIKNRMDEMKRRVEVWKRKVEDIRQEEELSTGHIERQQWEIEEVFVAVMARVQEAETQLLQPLMEKKREVQREMEQVTQEMEVEISDLQQRISDLDHAANHEDHILFLQRPPVPGPDARDWSCVSLDTELGLGSVREVLSAVIEQINKELEQLSSTDIERIQKFSVGVTFDPDTANPRLRLSDDRKEVWDTGVKQDVPELPERFDLFGSILGCPLLCSGRSYWEVQVGGKTGWDLGVAKESINRKGQVTMTPENGFWCLVLYNQDNYAAMTSPPLTLSLTSKPKAVGVYVDYEGGQVSFYNVEARTHIYSFTGYTFTEELYPYFSPHVCTNGKNSAPLIISPVIQT</sequence>
<proteinExistence type="predicted"/>
<dbReference type="Pfam" id="PF25600">
    <property type="entry name" value="TRIM_CC"/>
    <property type="match status" value="1"/>
</dbReference>
<name>A0A9Q1E4R5_SYNKA</name>
<dbReference type="InterPro" id="IPR017907">
    <property type="entry name" value="Znf_RING_CS"/>
</dbReference>
<keyword evidence="3 6" id="KW-0863">Zinc-finger</keyword>
<dbReference type="InterPro" id="IPR003877">
    <property type="entry name" value="SPRY_dom"/>
</dbReference>
<evidence type="ECO:0000256" key="1">
    <source>
        <dbReference type="ARBA" id="ARBA00022588"/>
    </source>
</evidence>
<dbReference type="OrthoDB" id="6270329at2759"/>
<evidence type="ECO:0000313" key="10">
    <source>
        <dbReference type="EMBL" id="KAJ8332246.1"/>
    </source>
</evidence>
<dbReference type="SUPFAM" id="SSF49899">
    <property type="entry name" value="Concanavalin A-like lectins/glucanases"/>
    <property type="match status" value="1"/>
</dbReference>
<dbReference type="Gene3D" id="4.10.830.40">
    <property type="match status" value="1"/>
</dbReference>
<dbReference type="Pfam" id="PF00622">
    <property type="entry name" value="SPRY"/>
    <property type="match status" value="1"/>
</dbReference>
<dbReference type="PROSITE" id="PS50089">
    <property type="entry name" value="ZF_RING_2"/>
    <property type="match status" value="1"/>
</dbReference>
<dbReference type="Gene3D" id="3.30.40.10">
    <property type="entry name" value="Zinc/RING finger domain, C3HC4 (zinc finger)"/>
    <property type="match status" value="1"/>
</dbReference>
<evidence type="ECO:0000256" key="2">
    <source>
        <dbReference type="ARBA" id="ARBA00022723"/>
    </source>
</evidence>
<evidence type="ECO:0000256" key="4">
    <source>
        <dbReference type="ARBA" id="ARBA00022833"/>
    </source>
</evidence>
<organism evidence="10 11">
    <name type="scientific">Synaphobranchus kaupii</name>
    <name type="common">Kaup's arrowtooth eel</name>
    <dbReference type="NCBI Taxonomy" id="118154"/>
    <lineage>
        <taxon>Eukaryota</taxon>
        <taxon>Metazoa</taxon>
        <taxon>Chordata</taxon>
        <taxon>Craniata</taxon>
        <taxon>Vertebrata</taxon>
        <taxon>Euteleostomi</taxon>
        <taxon>Actinopterygii</taxon>
        <taxon>Neopterygii</taxon>
        <taxon>Teleostei</taxon>
        <taxon>Anguilliformes</taxon>
        <taxon>Synaphobranchidae</taxon>
        <taxon>Synaphobranchus</taxon>
    </lineage>
</organism>
<dbReference type="AlphaFoldDB" id="A0A9Q1E4R5"/>
<evidence type="ECO:0000256" key="6">
    <source>
        <dbReference type="PROSITE-ProRule" id="PRU00175"/>
    </source>
</evidence>
<dbReference type="InterPro" id="IPR058030">
    <property type="entry name" value="TRIM8/14/16/25/29/45/65_CC"/>
</dbReference>
<dbReference type="SUPFAM" id="SSF57850">
    <property type="entry name" value="RING/U-box"/>
    <property type="match status" value="1"/>
</dbReference>
<dbReference type="InterPro" id="IPR001870">
    <property type="entry name" value="B30.2/SPRY"/>
</dbReference>
<dbReference type="SMART" id="SM00449">
    <property type="entry name" value="SPRY"/>
    <property type="match status" value="1"/>
</dbReference>
<dbReference type="Pfam" id="PF13923">
    <property type="entry name" value="zf-C3HC4_2"/>
    <property type="match status" value="1"/>
</dbReference>
<keyword evidence="1" id="KW-0399">Innate immunity</keyword>
<protein>
    <recommendedName>
        <fullName evidence="12">E3 ubiquitin-protein ligase TRIM39-like</fullName>
    </recommendedName>
</protein>
<keyword evidence="7" id="KW-0175">Coiled coil</keyword>
<dbReference type="InterPro" id="IPR013320">
    <property type="entry name" value="ConA-like_dom_sf"/>
</dbReference>
<reference evidence="10" key="1">
    <citation type="journal article" date="2023" name="Science">
        <title>Genome structures resolve the early diversification of teleost fishes.</title>
        <authorList>
            <person name="Parey E."/>
            <person name="Louis A."/>
            <person name="Montfort J."/>
            <person name="Bouchez O."/>
            <person name="Roques C."/>
            <person name="Iampietro C."/>
            <person name="Lluch J."/>
            <person name="Castinel A."/>
            <person name="Donnadieu C."/>
            <person name="Desvignes T."/>
            <person name="Floi Bucao C."/>
            <person name="Jouanno E."/>
            <person name="Wen M."/>
            <person name="Mejri S."/>
            <person name="Dirks R."/>
            <person name="Jansen H."/>
            <person name="Henkel C."/>
            <person name="Chen W.J."/>
            <person name="Zahm M."/>
            <person name="Cabau C."/>
            <person name="Klopp C."/>
            <person name="Thompson A.W."/>
            <person name="Robinson-Rechavi M."/>
            <person name="Braasch I."/>
            <person name="Lecointre G."/>
            <person name="Bobe J."/>
            <person name="Postlethwait J.H."/>
            <person name="Berthelot C."/>
            <person name="Roest Crollius H."/>
            <person name="Guiguen Y."/>
        </authorList>
    </citation>
    <scope>NUCLEOTIDE SEQUENCE</scope>
    <source>
        <strain evidence="10">WJC10195</strain>
    </source>
</reference>
<dbReference type="PANTHER" id="PTHR25465">
    <property type="entry name" value="B-BOX DOMAIN CONTAINING"/>
    <property type="match status" value="1"/>
</dbReference>
<dbReference type="Proteomes" id="UP001152622">
    <property type="component" value="Unassembled WGS sequence"/>
</dbReference>
<dbReference type="GO" id="GO:0008270">
    <property type="term" value="F:zinc ion binding"/>
    <property type="evidence" value="ECO:0007669"/>
    <property type="project" value="UniProtKB-KW"/>
</dbReference>
<dbReference type="FunFam" id="2.60.120.920:FF:000004">
    <property type="entry name" value="Butyrophilin subfamily 1 member A1"/>
    <property type="match status" value="1"/>
</dbReference>
<dbReference type="SMART" id="SM00184">
    <property type="entry name" value="RING"/>
    <property type="match status" value="1"/>
</dbReference>
<evidence type="ECO:0000259" key="9">
    <source>
        <dbReference type="PROSITE" id="PS50188"/>
    </source>
</evidence>
<dbReference type="SMART" id="SM00589">
    <property type="entry name" value="PRY"/>
    <property type="match status" value="1"/>
</dbReference>
<evidence type="ECO:0000256" key="3">
    <source>
        <dbReference type="ARBA" id="ARBA00022771"/>
    </source>
</evidence>
<comment type="caution">
    <text evidence="10">The sequence shown here is derived from an EMBL/GenBank/DDBJ whole genome shotgun (WGS) entry which is preliminary data.</text>
</comment>
<dbReference type="InterPro" id="IPR013083">
    <property type="entry name" value="Znf_RING/FYVE/PHD"/>
</dbReference>
<dbReference type="InterPro" id="IPR006574">
    <property type="entry name" value="PRY"/>
</dbReference>
<accession>A0A9Q1E4R5</accession>
<keyword evidence="2" id="KW-0479">Metal-binding</keyword>
<keyword evidence="4" id="KW-0862">Zinc</keyword>
<dbReference type="InterPro" id="IPR043136">
    <property type="entry name" value="B30.2/SPRY_sf"/>
</dbReference>
<dbReference type="Gene3D" id="3.30.160.60">
    <property type="entry name" value="Classic Zinc Finger"/>
    <property type="match status" value="1"/>
</dbReference>
<evidence type="ECO:0000313" key="11">
    <source>
        <dbReference type="Proteomes" id="UP001152622"/>
    </source>
</evidence>
<dbReference type="SUPFAM" id="SSF57845">
    <property type="entry name" value="B-box zinc-binding domain"/>
    <property type="match status" value="1"/>
</dbReference>
<dbReference type="GO" id="GO:0045087">
    <property type="term" value="P:innate immune response"/>
    <property type="evidence" value="ECO:0007669"/>
    <property type="project" value="UniProtKB-KW"/>
</dbReference>
<feature type="coiled-coil region" evidence="7">
    <location>
        <begin position="184"/>
        <end position="218"/>
    </location>
</feature>
<evidence type="ECO:0000259" key="8">
    <source>
        <dbReference type="PROSITE" id="PS50089"/>
    </source>
</evidence>
<dbReference type="Gene3D" id="2.60.120.920">
    <property type="match status" value="1"/>
</dbReference>
<evidence type="ECO:0000256" key="7">
    <source>
        <dbReference type="SAM" id="Coils"/>
    </source>
</evidence>
<feature type="domain" description="B30.2/SPRY" evidence="9">
    <location>
        <begin position="340"/>
        <end position="535"/>
    </location>
</feature>
<dbReference type="PROSITE" id="PS50188">
    <property type="entry name" value="B302_SPRY"/>
    <property type="match status" value="1"/>
</dbReference>
<dbReference type="PANTHER" id="PTHR25465:SF49">
    <property type="entry name" value="BLOODTHIRSTY-RELATED GENE FAMILY, MEMBER 1-RELATED"/>
    <property type="match status" value="1"/>
</dbReference>
<dbReference type="InterPro" id="IPR051051">
    <property type="entry name" value="E3_ubiq-ligase_TRIM/RNF"/>
</dbReference>
<dbReference type="InterPro" id="IPR001841">
    <property type="entry name" value="Znf_RING"/>
</dbReference>
<evidence type="ECO:0000256" key="5">
    <source>
        <dbReference type="ARBA" id="ARBA00022859"/>
    </source>
</evidence>
<dbReference type="PRINTS" id="PR01407">
    <property type="entry name" value="BUTYPHLNCDUF"/>
</dbReference>
<feature type="coiled-coil region" evidence="7">
    <location>
        <begin position="252"/>
        <end position="290"/>
    </location>
</feature>
<dbReference type="InterPro" id="IPR003879">
    <property type="entry name" value="Butyrophylin_SPRY"/>
</dbReference>
<keyword evidence="11" id="KW-1185">Reference proteome</keyword>
<keyword evidence="5" id="KW-0391">Immunity</keyword>
<dbReference type="CDD" id="cd19769">
    <property type="entry name" value="Bbox2_TRIM16-like"/>
    <property type="match status" value="1"/>
</dbReference>
<evidence type="ECO:0008006" key="12">
    <source>
        <dbReference type="Google" id="ProtNLM"/>
    </source>
</evidence>
<feature type="domain" description="RING-type" evidence="8">
    <location>
        <begin position="21"/>
        <end position="60"/>
    </location>
</feature>